<comment type="caution">
    <text evidence="1">The sequence shown here is derived from an EMBL/GenBank/DDBJ whole genome shotgun (WGS) entry which is preliminary data.</text>
</comment>
<dbReference type="InterPro" id="IPR014825">
    <property type="entry name" value="DNA_alkylation"/>
</dbReference>
<dbReference type="EMBL" id="AWEY01000019">
    <property type="protein sequence ID" value="ERK39478.1"/>
    <property type="molecule type" value="Genomic_DNA"/>
</dbReference>
<dbReference type="PATRIC" id="fig|1115809.3.peg.1166"/>
<dbReference type="Pfam" id="PF08713">
    <property type="entry name" value="DNA_alkylation"/>
    <property type="match status" value="1"/>
</dbReference>
<dbReference type="PANTHER" id="PTHR41291:SF1">
    <property type="entry name" value="DNA ALKYLATION REPAIR PROTEIN"/>
    <property type="match status" value="1"/>
</dbReference>
<sequence length="204" mass="23557">MSNQEIKDKLNKIKQSFRLMMNGPASQSMREKGVSYKLNWGVSFADLKDMAQEYGKDRLLAVELWKQNIRECQILACLIMPAEEFPQEMAEIWMEQVQTPEIANMLAFNLLQDTDYAPELAFRWLASDKPLYELCAYTLLGRLFQRGMAPNERGINELLDQATVAMRGDNVMVKHAACNCLNKFGELDEEYRQLALKVMEHAHE</sequence>
<name>U2QDV5_9BACT</name>
<dbReference type="AlphaFoldDB" id="U2QDV5"/>
<proteinExistence type="predicted"/>
<dbReference type="Proteomes" id="UP000016648">
    <property type="component" value="Unassembled WGS sequence"/>
</dbReference>
<gene>
    <name evidence="1" type="ORF">HMPREF9135_2435</name>
</gene>
<dbReference type="RefSeq" id="WP_021589502.1">
    <property type="nucleotide sequence ID" value="NZ_AWEY01000019.1"/>
</dbReference>
<keyword evidence="2" id="KW-1185">Reference proteome</keyword>
<dbReference type="SUPFAM" id="SSF48371">
    <property type="entry name" value="ARM repeat"/>
    <property type="match status" value="1"/>
</dbReference>
<reference evidence="1 2" key="1">
    <citation type="submission" date="2013-08" db="EMBL/GenBank/DDBJ databases">
        <authorList>
            <person name="Durkin A.S."/>
            <person name="Haft D.R."/>
            <person name="McCorrison J."/>
            <person name="Torralba M."/>
            <person name="Gillis M."/>
            <person name="Haft D.H."/>
            <person name="Methe B."/>
            <person name="Sutton G."/>
            <person name="Nelson K.E."/>
        </authorList>
    </citation>
    <scope>NUCLEOTIDE SEQUENCE [LARGE SCALE GENOMIC DNA]</scope>
    <source>
        <strain evidence="1 2">F0067</strain>
    </source>
</reference>
<organism evidence="1 2">
    <name type="scientific">Segatella baroniae F0067</name>
    <dbReference type="NCBI Taxonomy" id="1115809"/>
    <lineage>
        <taxon>Bacteria</taxon>
        <taxon>Pseudomonadati</taxon>
        <taxon>Bacteroidota</taxon>
        <taxon>Bacteroidia</taxon>
        <taxon>Bacteroidales</taxon>
        <taxon>Prevotellaceae</taxon>
        <taxon>Segatella</taxon>
    </lineage>
</organism>
<dbReference type="PANTHER" id="PTHR41291">
    <property type="entry name" value="DNA ALKYLATION REPAIR PROTEIN"/>
    <property type="match status" value="1"/>
</dbReference>
<accession>U2QDV5</accession>
<dbReference type="Gene3D" id="1.25.10.90">
    <property type="match status" value="1"/>
</dbReference>
<protein>
    <submittedName>
        <fullName evidence="1">DNA alkylation repair enzyme</fullName>
    </submittedName>
</protein>
<evidence type="ECO:0000313" key="1">
    <source>
        <dbReference type="EMBL" id="ERK39478.1"/>
    </source>
</evidence>
<dbReference type="InterPro" id="IPR016024">
    <property type="entry name" value="ARM-type_fold"/>
</dbReference>
<evidence type="ECO:0000313" key="2">
    <source>
        <dbReference type="Proteomes" id="UP000016648"/>
    </source>
</evidence>